<feature type="region of interest" description="Disordered" evidence="1">
    <location>
        <begin position="56"/>
        <end position="149"/>
    </location>
</feature>
<evidence type="ECO:0000313" key="3">
    <source>
        <dbReference type="Proteomes" id="UP001276659"/>
    </source>
</evidence>
<protein>
    <submittedName>
        <fullName evidence="2">Uncharacterized protein</fullName>
    </submittedName>
</protein>
<organism evidence="2 3">
    <name type="scientific">Lepraria neglecta</name>
    <dbReference type="NCBI Taxonomy" id="209136"/>
    <lineage>
        <taxon>Eukaryota</taxon>
        <taxon>Fungi</taxon>
        <taxon>Dikarya</taxon>
        <taxon>Ascomycota</taxon>
        <taxon>Pezizomycotina</taxon>
        <taxon>Lecanoromycetes</taxon>
        <taxon>OSLEUM clade</taxon>
        <taxon>Lecanoromycetidae</taxon>
        <taxon>Lecanorales</taxon>
        <taxon>Lecanorineae</taxon>
        <taxon>Stereocaulaceae</taxon>
        <taxon>Lepraria</taxon>
    </lineage>
</organism>
<evidence type="ECO:0000313" key="2">
    <source>
        <dbReference type="EMBL" id="KAK3171280.1"/>
    </source>
</evidence>
<dbReference type="EMBL" id="JASNWA010000008">
    <property type="protein sequence ID" value="KAK3171280.1"/>
    <property type="molecule type" value="Genomic_DNA"/>
</dbReference>
<keyword evidence="3" id="KW-1185">Reference proteome</keyword>
<sequence length="217" mass="22608">MESCAGDAHTFVRPTASLGHLYDSSFGRDLGFWDPDKVLSPALYLVSTTRDPQLTLPTLQPAAAPRITTPPMPSSTGFEPPLPSLKASLHPPALETPTKYTSQHEPAAPTLVSTDPDSPAPVSHAPDDSNSFSVTPAANTTAPIWPDTTRYTPSPAPQATIAPPVTVGSSVYTADPASHYLMDSQTLLPGGPAMMVSSTPVQILPGAVILSVGPSTF</sequence>
<accession>A0AAE0DJ89</accession>
<reference evidence="2" key="1">
    <citation type="submission" date="2022-11" db="EMBL/GenBank/DDBJ databases">
        <title>Chromosomal genome sequence assembly and mating type (MAT) locus characterization of the leprose asexual lichenized fungus Lepraria neglecta (Nyl.) Erichsen.</title>
        <authorList>
            <person name="Allen J.L."/>
            <person name="Pfeffer B."/>
        </authorList>
    </citation>
    <scope>NUCLEOTIDE SEQUENCE</scope>
    <source>
        <strain evidence="2">Allen 5258</strain>
    </source>
</reference>
<comment type="caution">
    <text evidence="2">The sequence shown here is derived from an EMBL/GenBank/DDBJ whole genome shotgun (WGS) entry which is preliminary data.</text>
</comment>
<feature type="compositionally biased region" description="Polar residues" evidence="1">
    <location>
        <begin position="128"/>
        <end position="142"/>
    </location>
</feature>
<proteinExistence type="predicted"/>
<dbReference type="AlphaFoldDB" id="A0AAE0DJ89"/>
<gene>
    <name evidence="2" type="ORF">OEA41_003364</name>
</gene>
<dbReference type="Proteomes" id="UP001276659">
    <property type="component" value="Unassembled WGS sequence"/>
</dbReference>
<name>A0AAE0DJ89_9LECA</name>
<evidence type="ECO:0000256" key="1">
    <source>
        <dbReference type="SAM" id="MobiDB-lite"/>
    </source>
</evidence>